<dbReference type="InterPro" id="IPR050708">
    <property type="entry name" value="T6SS_VgrG/RHS"/>
</dbReference>
<evidence type="ECO:0008006" key="3">
    <source>
        <dbReference type="Google" id="ProtNLM"/>
    </source>
</evidence>
<evidence type="ECO:0000313" key="2">
    <source>
        <dbReference type="Proteomes" id="UP000192277"/>
    </source>
</evidence>
<dbReference type="Proteomes" id="UP000192277">
    <property type="component" value="Unassembled WGS sequence"/>
</dbReference>
<accession>A0ABX3NZK3</accession>
<protein>
    <recommendedName>
        <fullName evidence="3">YD repeat protein</fullName>
    </recommendedName>
</protein>
<name>A0ABX3NZK3_9BACT</name>
<organism evidence="1 2">
    <name type="scientific">Niastella koreensis</name>
    <dbReference type="NCBI Taxonomy" id="354356"/>
    <lineage>
        <taxon>Bacteria</taxon>
        <taxon>Pseudomonadati</taxon>
        <taxon>Bacteroidota</taxon>
        <taxon>Chitinophagia</taxon>
        <taxon>Chitinophagales</taxon>
        <taxon>Chitinophagaceae</taxon>
        <taxon>Niastella</taxon>
    </lineage>
</organism>
<dbReference type="Gene3D" id="2.180.10.10">
    <property type="entry name" value="RHS repeat-associated core"/>
    <property type="match status" value="2"/>
</dbReference>
<keyword evidence="2" id="KW-1185">Reference proteome</keyword>
<reference evidence="1 2" key="1">
    <citation type="submission" date="2016-04" db="EMBL/GenBank/DDBJ databases">
        <authorList>
            <person name="Chen L."/>
            <person name="Zhuang W."/>
            <person name="Wang G."/>
        </authorList>
    </citation>
    <scope>NUCLEOTIDE SEQUENCE [LARGE SCALE GENOMIC DNA]</scope>
    <source>
        <strain evidence="2">GR20</strain>
    </source>
</reference>
<gene>
    <name evidence="1" type="ORF">A4D02_25450</name>
</gene>
<comment type="caution">
    <text evidence="1">The sequence shown here is derived from an EMBL/GenBank/DDBJ whole genome shotgun (WGS) entry which is preliminary data.</text>
</comment>
<sequence length="793" mass="88353">MAGLMSMWAMALYIDRNRLTGADFNQYNSGFNKTAGVDFSVSNLTYDANGNILTQNQMGLKGFSSAPVDQLAYKYYDNSNRLKNVVEASNDQKTTLGDFRSSQKYMAELGGTKTNQAIDYDQDANGNLKFDQNKDIESITYNHLNLPQLITIDANKGSIEYVYDAVGTKLKKIVHETGKPDKTTLYLFGTYEDDVLQFLPMEEGSIRPVRDGNGAIASFTYDYFVKDHLGNVRVVLTEEQKQDIYPAATLENVTYNNGTAISVEGNFYNIEASKVVDQAVATGIPVYQNNNGVYNNNYNSNTTANSARLYRLNASGSSPADKTGLGFTLKVMAGDAINIFAKSYHKMPVAGYSSSVNSVIVSELINSFAGTSLIAGKGITGSQITGQPGFPTSLGKLIGNQPDQSSSRPKAAINWIILDDQFKYVGGGFDMVGEAVDPNGTYKIHDNSTIPTINIPKNGYIYVYCSNESKYDVFFDNLQVIHTKGPLLEETHYYPFGLTMAGISTKTLGGPENKYKYNGKEKQEKEFSDGSGLELYDYGARMYDAQIGRWHSLDNGGILYTGAEAQIVFSQIQTVARIEKLDRKLTADEKMDVEFKTMIKDAKTVAAGFYYLYNNSYLKNFLSSDRFWFSYSGTESALRTFGPFYHVAGQNAVSAEIIIGSRYIDRIKENPNITYVFVLHDILHEFIHIKELDDKNNLNGNEIITNKRGFELIGNLPTQNGNEANNHFYSFIRMYILEMEGKKVPTLTIAQSQAMVIANKDFIESWLKTLPKNTIQNFTTEVHNRLGITLNTK</sequence>
<dbReference type="EMBL" id="LWBO01000005">
    <property type="protein sequence ID" value="OQP51471.1"/>
    <property type="molecule type" value="Genomic_DNA"/>
</dbReference>
<dbReference type="PANTHER" id="PTHR32305:SF15">
    <property type="entry name" value="PROTEIN RHSA-RELATED"/>
    <property type="match status" value="1"/>
</dbReference>
<dbReference type="PANTHER" id="PTHR32305">
    <property type="match status" value="1"/>
</dbReference>
<evidence type="ECO:0000313" key="1">
    <source>
        <dbReference type="EMBL" id="OQP51471.1"/>
    </source>
</evidence>
<proteinExistence type="predicted"/>